<gene>
    <name evidence="6" type="ORF">GCM10007359_19500</name>
</gene>
<dbReference type="InterPro" id="IPR050490">
    <property type="entry name" value="Bact_solute-bd_prot1"/>
</dbReference>
<keyword evidence="4 5" id="KW-0732">Signal</keyword>
<organism evidence="6 7">
    <name type="scientific">Rothia aerolata</name>
    <dbReference type="NCBI Taxonomy" id="1812262"/>
    <lineage>
        <taxon>Bacteria</taxon>
        <taxon>Bacillati</taxon>
        <taxon>Actinomycetota</taxon>
        <taxon>Actinomycetes</taxon>
        <taxon>Micrococcales</taxon>
        <taxon>Micrococcaceae</taxon>
        <taxon>Rothia</taxon>
    </lineage>
</organism>
<dbReference type="CDD" id="cd13585">
    <property type="entry name" value="PBP2_TMBP_like"/>
    <property type="match status" value="1"/>
</dbReference>
<keyword evidence="7" id="KW-1185">Reference proteome</keyword>
<evidence type="ECO:0000313" key="6">
    <source>
        <dbReference type="EMBL" id="GGH65856.1"/>
    </source>
</evidence>
<evidence type="ECO:0000256" key="3">
    <source>
        <dbReference type="ARBA" id="ARBA00022448"/>
    </source>
</evidence>
<dbReference type="Proteomes" id="UP000600171">
    <property type="component" value="Unassembled WGS sequence"/>
</dbReference>
<evidence type="ECO:0000313" key="7">
    <source>
        <dbReference type="Proteomes" id="UP000600171"/>
    </source>
</evidence>
<dbReference type="EMBL" id="BMDC01000004">
    <property type="protein sequence ID" value="GGH65856.1"/>
    <property type="molecule type" value="Genomic_DNA"/>
</dbReference>
<reference evidence="6 7" key="1">
    <citation type="journal article" date="2014" name="Int. J. Syst. Evol. Microbiol.">
        <title>Complete genome sequence of Corynebacterium casei LMG S-19264T (=DSM 44701T), isolated from a smear-ripened cheese.</title>
        <authorList>
            <consortium name="US DOE Joint Genome Institute (JGI-PGF)"/>
            <person name="Walter F."/>
            <person name="Albersmeier A."/>
            <person name="Kalinowski J."/>
            <person name="Ruckert C."/>
        </authorList>
    </citation>
    <scope>NUCLEOTIDE SEQUENCE [LARGE SCALE GENOMIC DNA]</scope>
    <source>
        <strain evidence="6 7">CCM 8669</strain>
    </source>
</reference>
<feature type="chain" id="PRO_5036906140" evidence="5">
    <location>
        <begin position="25"/>
        <end position="455"/>
    </location>
</feature>
<comment type="similarity">
    <text evidence="2">Belongs to the bacterial solute-binding protein 1 family.</text>
</comment>
<accession>A0A917IW87</accession>
<proteinExistence type="inferred from homology"/>
<name>A0A917IW87_9MICC</name>
<dbReference type="InterPro" id="IPR006059">
    <property type="entry name" value="SBP"/>
</dbReference>
<evidence type="ECO:0000256" key="4">
    <source>
        <dbReference type="ARBA" id="ARBA00022729"/>
    </source>
</evidence>
<dbReference type="Pfam" id="PF13416">
    <property type="entry name" value="SBP_bac_8"/>
    <property type="match status" value="1"/>
</dbReference>
<sequence>MNRKLRRFTSLSATALLALTGCTASDTNGDKASSNVIDYWLWDPVQQVAYEQCASDFNQKNPNYEVKITQYGWDDYWQLLTAGFIADTGPDAFSDHVSQYPQFVDLNVIEPLEKYEATADVDPNVFQDELVDLWTGQDGNLYGMPKDWDTIAAFYNPETLEKAGISPTELDTWEWNPQDGGSFEDIIAHLTVDKNGVRGDEPGFDKKNVEVYGIGINDSGGGTFGQGQWASFVASNGGKVVNSPSWGDRYQFDDPKLQEAIDWYFGLIDKGYMPAYGQFNNSDGVVNQLLNGHVAIAFDGSWMNATYAAGDMELDTARFPVGPDGTAPSMMNGLGDSIASNSDNKEGAAEWIAYMASNECQTKIAEAGIVFPSRKDAAPVASQAFEEMGIPVEAFEAPVNEGETIQFPITHNGPDVRAMLLPAFEDIYANREPASSLTQVNDAINVIFETSSDNK</sequence>
<feature type="signal peptide" evidence="5">
    <location>
        <begin position="1"/>
        <end position="24"/>
    </location>
</feature>
<dbReference type="PANTHER" id="PTHR43649:SF31">
    <property type="entry name" value="SN-GLYCEROL-3-PHOSPHATE-BINDING PERIPLASMIC PROTEIN UGPB"/>
    <property type="match status" value="1"/>
</dbReference>
<dbReference type="AlphaFoldDB" id="A0A917IW87"/>
<comment type="subcellular location">
    <subcellularLocation>
        <location evidence="1">Cell envelope</location>
    </subcellularLocation>
</comment>
<protein>
    <submittedName>
        <fullName evidence="6">Sugar ABC transporter substrate-binding protein</fullName>
    </submittedName>
</protein>
<evidence type="ECO:0000256" key="1">
    <source>
        <dbReference type="ARBA" id="ARBA00004196"/>
    </source>
</evidence>
<dbReference type="SUPFAM" id="SSF53850">
    <property type="entry name" value="Periplasmic binding protein-like II"/>
    <property type="match status" value="1"/>
</dbReference>
<comment type="caution">
    <text evidence="6">The sequence shown here is derived from an EMBL/GenBank/DDBJ whole genome shotgun (WGS) entry which is preliminary data.</text>
</comment>
<dbReference type="PROSITE" id="PS51257">
    <property type="entry name" value="PROKAR_LIPOPROTEIN"/>
    <property type="match status" value="1"/>
</dbReference>
<dbReference type="RefSeq" id="WP_188360189.1">
    <property type="nucleotide sequence ID" value="NZ_BMDC01000004.1"/>
</dbReference>
<keyword evidence="3" id="KW-0813">Transport</keyword>
<dbReference type="GO" id="GO:0030313">
    <property type="term" value="C:cell envelope"/>
    <property type="evidence" value="ECO:0007669"/>
    <property type="project" value="UniProtKB-SubCell"/>
</dbReference>
<evidence type="ECO:0000256" key="5">
    <source>
        <dbReference type="SAM" id="SignalP"/>
    </source>
</evidence>
<dbReference type="PANTHER" id="PTHR43649">
    <property type="entry name" value="ARABINOSE-BINDING PROTEIN-RELATED"/>
    <property type="match status" value="1"/>
</dbReference>
<evidence type="ECO:0000256" key="2">
    <source>
        <dbReference type="ARBA" id="ARBA00008520"/>
    </source>
</evidence>
<dbReference type="Gene3D" id="3.40.190.10">
    <property type="entry name" value="Periplasmic binding protein-like II"/>
    <property type="match status" value="1"/>
</dbReference>